<organism evidence="1 2">
    <name type="scientific">Trichogramma kaykai</name>
    <dbReference type="NCBI Taxonomy" id="54128"/>
    <lineage>
        <taxon>Eukaryota</taxon>
        <taxon>Metazoa</taxon>
        <taxon>Ecdysozoa</taxon>
        <taxon>Arthropoda</taxon>
        <taxon>Hexapoda</taxon>
        <taxon>Insecta</taxon>
        <taxon>Pterygota</taxon>
        <taxon>Neoptera</taxon>
        <taxon>Endopterygota</taxon>
        <taxon>Hymenoptera</taxon>
        <taxon>Apocrita</taxon>
        <taxon>Proctotrupomorpha</taxon>
        <taxon>Chalcidoidea</taxon>
        <taxon>Trichogrammatidae</taxon>
        <taxon>Trichogramma</taxon>
    </lineage>
</organism>
<dbReference type="Proteomes" id="UP001627154">
    <property type="component" value="Unassembled WGS sequence"/>
</dbReference>
<gene>
    <name evidence="1" type="ORF">TKK_011967</name>
</gene>
<accession>A0ABD2WL16</accession>
<protein>
    <submittedName>
        <fullName evidence="1">Uncharacterized protein</fullName>
    </submittedName>
</protein>
<evidence type="ECO:0000313" key="2">
    <source>
        <dbReference type="Proteomes" id="UP001627154"/>
    </source>
</evidence>
<keyword evidence="2" id="KW-1185">Reference proteome</keyword>
<evidence type="ECO:0000313" key="1">
    <source>
        <dbReference type="EMBL" id="KAL3393703.1"/>
    </source>
</evidence>
<sequence>MTGHAYASPHYGQKHALCSKCSGTAFLYTFFAYACTIPRRVYCLPRRSENLIYVWRAVRTIHNRGNTIAEQFVFPTTRFSPKRKRTTVYIHV</sequence>
<comment type="caution">
    <text evidence="1">The sequence shown here is derived from an EMBL/GenBank/DDBJ whole genome shotgun (WGS) entry which is preliminary data.</text>
</comment>
<proteinExistence type="predicted"/>
<dbReference type="AlphaFoldDB" id="A0ABD2WL16"/>
<reference evidence="1 2" key="1">
    <citation type="journal article" date="2024" name="bioRxiv">
        <title>A reference genome for Trichogramma kaykai: A tiny desert-dwelling parasitoid wasp with competing sex-ratio distorters.</title>
        <authorList>
            <person name="Culotta J."/>
            <person name="Lindsey A.R."/>
        </authorList>
    </citation>
    <scope>NUCLEOTIDE SEQUENCE [LARGE SCALE GENOMIC DNA]</scope>
    <source>
        <strain evidence="1 2">KSX58</strain>
    </source>
</reference>
<dbReference type="EMBL" id="JBJJXI010000096">
    <property type="protein sequence ID" value="KAL3393703.1"/>
    <property type="molecule type" value="Genomic_DNA"/>
</dbReference>
<name>A0ABD2WL16_9HYME</name>